<organism evidence="2 3">
    <name type="scientific">Rhodopseudomonas palustris</name>
    <dbReference type="NCBI Taxonomy" id="1076"/>
    <lineage>
        <taxon>Bacteria</taxon>
        <taxon>Pseudomonadati</taxon>
        <taxon>Pseudomonadota</taxon>
        <taxon>Alphaproteobacteria</taxon>
        <taxon>Hyphomicrobiales</taxon>
        <taxon>Nitrobacteraceae</taxon>
        <taxon>Rhodopseudomonas</taxon>
    </lineage>
</organism>
<protein>
    <recommendedName>
        <fullName evidence="4">DUF4175 domain-containing protein</fullName>
    </recommendedName>
</protein>
<gene>
    <name evidence="2" type="ORF">DNX69_02135</name>
</gene>
<feature type="transmembrane region" description="Helical" evidence="1">
    <location>
        <begin position="41"/>
        <end position="60"/>
    </location>
</feature>
<feature type="transmembrane region" description="Helical" evidence="1">
    <location>
        <begin position="12"/>
        <end position="35"/>
    </location>
</feature>
<keyword evidence="1" id="KW-1133">Transmembrane helix</keyword>
<evidence type="ECO:0000313" key="2">
    <source>
        <dbReference type="EMBL" id="PZA13201.1"/>
    </source>
</evidence>
<evidence type="ECO:0000313" key="3">
    <source>
        <dbReference type="Proteomes" id="UP000248134"/>
    </source>
</evidence>
<keyword evidence="1" id="KW-0812">Transmembrane</keyword>
<accession>A0A323ULF4</accession>
<comment type="caution">
    <text evidence="2">The sequence shown here is derived from an EMBL/GenBank/DDBJ whole genome shotgun (WGS) entry which is preliminary data.</text>
</comment>
<dbReference type="RefSeq" id="WP_110784379.1">
    <property type="nucleotide sequence ID" value="NZ_QKQS01000006.1"/>
</dbReference>
<evidence type="ECO:0008006" key="4">
    <source>
        <dbReference type="Google" id="ProtNLM"/>
    </source>
</evidence>
<reference evidence="2 3" key="1">
    <citation type="submission" date="2018-06" db="EMBL/GenBank/DDBJ databases">
        <title>Draft Whole-Genome Sequence of the purple photosynthetic bacterium Rhodospeudomonas palustris XCP.</title>
        <authorList>
            <person name="Rayyan A."/>
            <person name="Meyer T.E."/>
            <person name="Kyndt J.A."/>
        </authorList>
    </citation>
    <scope>NUCLEOTIDE SEQUENCE [LARGE SCALE GENOMIC DNA]</scope>
    <source>
        <strain evidence="2 3">XCP</strain>
    </source>
</reference>
<evidence type="ECO:0000256" key="1">
    <source>
        <dbReference type="SAM" id="Phobius"/>
    </source>
</evidence>
<sequence>MTRTRRASQTTAQIFAAPLAIGVITALGLTTALLGDGLWDWISWIALALPVAVAVVYWRLGAKPAPSR</sequence>
<name>A0A323ULF4_RHOPL</name>
<dbReference type="AlphaFoldDB" id="A0A323ULF4"/>
<proteinExistence type="predicted"/>
<keyword evidence="1" id="KW-0472">Membrane</keyword>
<dbReference type="EMBL" id="QKQS01000006">
    <property type="protein sequence ID" value="PZA13201.1"/>
    <property type="molecule type" value="Genomic_DNA"/>
</dbReference>
<dbReference type="Proteomes" id="UP000248134">
    <property type="component" value="Unassembled WGS sequence"/>
</dbReference>